<keyword evidence="2" id="KW-0812">Transmembrane</keyword>
<dbReference type="OrthoDB" id="4398434at2"/>
<dbReference type="RefSeq" id="WP_005288538.1">
    <property type="nucleotide sequence ID" value="NZ_CM000961.1"/>
</dbReference>
<reference evidence="3" key="1">
    <citation type="submission" date="2010-06" db="EMBL/GenBank/DDBJ databases">
        <authorList>
            <person name="Muzny D."/>
            <person name="Qin X."/>
            <person name="Buhay C."/>
            <person name="Dugan-Rocha S."/>
            <person name="Ding Y."/>
            <person name="Chen G."/>
            <person name="Hawes A."/>
            <person name="Holder M."/>
            <person name="Jhangiani S."/>
            <person name="Johnson A."/>
            <person name="Khan Z."/>
            <person name="Li Z."/>
            <person name="Liu W."/>
            <person name="Liu X."/>
            <person name="Perez L."/>
            <person name="Shen H."/>
            <person name="Wang Q."/>
            <person name="Watt J."/>
            <person name="Xi L."/>
            <person name="Xin Y."/>
            <person name="Zhou J."/>
            <person name="Deng J."/>
            <person name="Jiang H."/>
            <person name="Liu Y."/>
            <person name="Qu J."/>
            <person name="Song X.-Z."/>
            <person name="Zhang L."/>
            <person name="Villasana D."/>
            <person name="Johnson A."/>
            <person name="Liu J."/>
            <person name="Liyanage D."/>
            <person name="Lorensuhewa L."/>
            <person name="Robinson T."/>
            <person name="Song A."/>
            <person name="Song B.-B."/>
            <person name="Dinh H."/>
            <person name="Thornton R."/>
            <person name="Coyle M."/>
            <person name="Francisco L."/>
            <person name="Jackson L."/>
            <person name="Javaid M."/>
            <person name="Korchina V."/>
            <person name="Kovar C."/>
            <person name="Mata R."/>
            <person name="Mathew T."/>
            <person name="Ngo R."/>
            <person name="Nguyen L."/>
            <person name="Nguyen N."/>
            <person name="Okwuonu G."/>
            <person name="Ongeri F."/>
            <person name="Pham C."/>
            <person name="Simmons D."/>
            <person name="Wilczek-Boney K."/>
            <person name="Hale W."/>
            <person name="Jakkamsetti A."/>
            <person name="Pham P."/>
            <person name="Ruth R."/>
            <person name="San Lucas F."/>
            <person name="Warren J."/>
            <person name="Zhang J."/>
            <person name="Zhao Z."/>
            <person name="Zhou C."/>
            <person name="Zhu D."/>
            <person name="Lee S."/>
            <person name="Bess C."/>
            <person name="Blankenburg K."/>
            <person name="Forbes L."/>
            <person name="Fu Q."/>
            <person name="Gubbala S."/>
            <person name="Hirani K."/>
            <person name="Jayaseelan J.C."/>
            <person name="Lara F."/>
            <person name="Munidasa M."/>
            <person name="Palculict T."/>
            <person name="Patil S."/>
            <person name="Pu L.-L."/>
            <person name="Saada N."/>
            <person name="Tang L."/>
            <person name="Weissenberger G."/>
            <person name="Zhu Y."/>
            <person name="Hemphill L."/>
            <person name="Shang Y."/>
            <person name="Youmans B."/>
            <person name="Ayvaz T."/>
            <person name="Ross M."/>
            <person name="Santibanez J."/>
            <person name="Aqrawi P."/>
            <person name="Gross S."/>
            <person name="Joshi V."/>
            <person name="Fowler G."/>
            <person name="Nazareth L."/>
            <person name="Reid J."/>
            <person name="Worley K."/>
            <person name="Petrosino J."/>
            <person name="Highlander S."/>
            <person name="Gibbs R."/>
        </authorList>
    </citation>
    <scope>NUCLEOTIDE SEQUENCE [LARGE SCALE GENOMIC DNA]</scope>
    <source>
        <strain evidence="3">ATCC 33030</strain>
    </source>
</reference>
<sequence>MPHHDFYSSLGLDRDRDAASLAATIDWRLADSNISPAQRDELQVAQKILGDERRRALYDARLDDPTAPTIDVSSLRELADIDFGPAEADEAAEETATTSIPVVPAPAAEPDAPQASAGEEPKAEVKPKPKQYYPDTDPNAEAVSPVQQYPVQSYPAQYLGPPPGYYPPQVQGADKPRRGKTVPVFLGALVLLGALGAGGWWFWNNQSEPWEPEDQVIADAFPRIIGEENGQRGWLGMRCTSKEPEEGQDARIRCADKQLGVSVMDYGTVEARDGMLPDADPVVLTQGECEVHSYERAGQSPPAYVLAPQGQDGQFLLVVNGEDAENKRLHLNMCDKTRE</sequence>
<keyword evidence="4" id="KW-1185">Reference proteome</keyword>
<comment type="caution">
    <text evidence="3">The sequence shown here is derived from an EMBL/GenBank/DDBJ whole genome shotgun (WGS) entry which is preliminary data.</text>
</comment>
<gene>
    <name evidence="3" type="ORF">HMPREF0291_10871</name>
</gene>
<keyword evidence="2" id="KW-1133">Transmembrane helix</keyword>
<dbReference type="eggNOG" id="COG1520">
    <property type="taxonomic scope" value="Bacteria"/>
</dbReference>
<dbReference type="Proteomes" id="UP000004208">
    <property type="component" value="Unassembled WGS sequence"/>
</dbReference>
<keyword evidence="2" id="KW-0472">Membrane</keyword>
<evidence type="ECO:0000256" key="2">
    <source>
        <dbReference type="SAM" id="Phobius"/>
    </source>
</evidence>
<proteinExistence type="predicted"/>
<dbReference type="AlphaFoldDB" id="D7W9Z6"/>
<dbReference type="STRING" id="585529.HMPREF0291_10871"/>
<protein>
    <submittedName>
        <fullName evidence="3">DnaJ domain protein</fullName>
    </submittedName>
</protein>
<feature type="region of interest" description="Disordered" evidence="1">
    <location>
        <begin position="88"/>
        <end position="142"/>
    </location>
</feature>
<dbReference type="HOGENOM" id="CLU_818146_0_0_11"/>
<name>D7W9Z6_9CORY</name>
<feature type="transmembrane region" description="Helical" evidence="2">
    <location>
        <begin position="184"/>
        <end position="203"/>
    </location>
</feature>
<organism evidence="3 4">
    <name type="scientific">Corynebacterium genitalium ATCC 33030</name>
    <dbReference type="NCBI Taxonomy" id="585529"/>
    <lineage>
        <taxon>Bacteria</taxon>
        <taxon>Bacillati</taxon>
        <taxon>Actinomycetota</taxon>
        <taxon>Actinomycetes</taxon>
        <taxon>Mycobacteriales</taxon>
        <taxon>Corynebacteriaceae</taxon>
        <taxon>Corynebacterium</taxon>
    </lineage>
</organism>
<feature type="compositionally biased region" description="Low complexity" evidence="1">
    <location>
        <begin position="94"/>
        <end position="117"/>
    </location>
</feature>
<accession>D7W9Z6</accession>
<evidence type="ECO:0000313" key="4">
    <source>
        <dbReference type="Proteomes" id="UP000004208"/>
    </source>
</evidence>
<dbReference type="EMBL" id="ACLJ02000001">
    <property type="protein sequence ID" value="EFK55613.1"/>
    <property type="molecule type" value="Genomic_DNA"/>
</dbReference>
<evidence type="ECO:0000256" key="1">
    <source>
        <dbReference type="SAM" id="MobiDB-lite"/>
    </source>
</evidence>
<evidence type="ECO:0000313" key="3">
    <source>
        <dbReference type="EMBL" id="EFK55613.1"/>
    </source>
</evidence>